<reference evidence="1 2" key="1">
    <citation type="submission" date="2024-12" db="EMBL/GenBank/DDBJ databases">
        <title>The unique morphological basis and parallel evolutionary history of personate flowers in Penstemon.</title>
        <authorList>
            <person name="Depatie T.H."/>
            <person name="Wessinger C.A."/>
        </authorList>
    </citation>
    <scope>NUCLEOTIDE SEQUENCE [LARGE SCALE GENOMIC DNA]</scope>
    <source>
        <strain evidence="1">WTNN_2</strain>
        <tissue evidence="1">Leaf</tissue>
    </source>
</reference>
<proteinExistence type="predicted"/>
<evidence type="ECO:0000313" key="1">
    <source>
        <dbReference type="EMBL" id="KAL3813503.1"/>
    </source>
</evidence>
<accession>A0ABD3RKS9</accession>
<name>A0ABD3RKS9_9LAMI</name>
<evidence type="ECO:0000313" key="2">
    <source>
        <dbReference type="Proteomes" id="UP001634393"/>
    </source>
</evidence>
<dbReference type="EMBL" id="JBJXBP010000008">
    <property type="protein sequence ID" value="KAL3813503.1"/>
    <property type="molecule type" value="Genomic_DNA"/>
</dbReference>
<organism evidence="1 2">
    <name type="scientific">Penstemon smallii</name>
    <dbReference type="NCBI Taxonomy" id="265156"/>
    <lineage>
        <taxon>Eukaryota</taxon>
        <taxon>Viridiplantae</taxon>
        <taxon>Streptophyta</taxon>
        <taxon>Embryophyta</taxon>
        <taxon>Tracheophyta</taxon>
        <taxon>Spermatophyta</taxon>
        <taxon>Magnoliopsida</taxon>
        <taxon>eudicotyledons</taxon>
        <taxon>Gunneridae</taxon>
        <taxon>Pentapetalae</taxon>
        <taxon>asterids</taxon>
        <taxon>lamiids</taxon>
        <taxon>Lamiales</taxon>
        <taxon>Plantaginaceae</taxon>
        <taxon>Cheloneae</taxon>
        <taxon>Penstemon</taxon>
    </lineage>
</organism>
<protein>
    <submittedName>
        <fullName evidence="1">Uncharacterized protein</fullName>
    </submittedName>
</protein>
<dbReference type="Proteomes" id="UP001634393">
    <property type="component" value="Unassembled WGS sequence"/>
</dbReference>
<keyword evidence="2" id="KW-1185">Reference proteome</keyword>
<dbReference type="AlphaFoldDB" id="A0ABD3RKS9"/>
<gene>
    <name evidence="1" type="ORF">ACJIZ3_014771</name>
</gene>
<comment type="caution">
    <text evidence="1">The sequence shown here is derived from an EMBL/GenBank/DDBJ whole genome shotgun (WGS) entry which is preliminary data.</text>
</comment>
<sequence>MWTTLHAGIMRERENRPCLLLVMHCRLFPTQIYEHQTLRSSSISFLKNSLLPFFQHIIYSSDTTTHNFL</sequence>